<evidence type="ECO:0000313" key="9">
    <source>
        <dbReference type="WBParaSite" id="Pan_g19758.t1"/>
    </source>
</evidence>
<name>A0A7E4VDL7_PANRE</name>
<dbReference type="GO" id="GO:0005249">
    <property type="term" value="F:voltage-gated potassium channel activity"/>
    <property type="evidence" value="ECO:0007669"/>
    <property type="project" value="InterPro"/>
</dbReference>
<evidence type="ECO:0000259" key="7">
    <source>
        <dbReference type="Pfam" id="PF00520"/>
    </source>
</evidence>
<reference evidence="8" key="1">
    <citation type="journal article" date="2013" name="Genetics">
        <title>The draft genome and transcriptome of Panagrellus redivivus are shaped by the harsh demands of a free-living lifestyle.</title>
        <authorList>
            <person name="Srinivasan J."/>
            <person name="Dillman A.R."/>
            <person name="Macchietto M.G."/>
            <person name="Heikkinen L."/>
            <person name="Lakso M."/>
            <person name="Fracchia K.M."/>
            <person name="Antoshechkin I."/>
            <person name="Mortazavi A."/>
            <person name="Wong G."/>
            <person name="Sternberg P.W."/>
        </authorList>
    </citation>
    <scope>NUCLEOTIDE SEQUENCE [LARGE SCALE GENOMIC DNA]</scope>
    <source>
        <strain evidence="8">MT8872</strain>
    </source>
</reference>
<dbReference type="InterPro" id="IPR003937">
    <property type="entry name" value="K_chnl_volt-dep_KCNQ"/>
</dbReference>
<organism evidence="8 9">
    <name type="scientific">Panagrellus redivivus</name>
    <name type="common">Microworm</name>
    <dbReference type="NCBI Taxonomy" id="6233"/>
    <lineage>
        <taxon>Eukaryota</taxon>
        <taxon>Metazoa</taxon>
        <taxon>Ecdysozoa</taxon>
        <taxon>Nematoda</taxon>
        <taxon>Chromadorea</taxon>
        <taxon>Rhabditida</taxon>
        <taxon>Tylenchina</taxon>
        <taxon>Panagrolaimomorpha</taxon>
        <taxon>Panagrolaimoidea</taxon>
        <taxon>Panagrolaimidae</taxon>
        <taxon>Panagrellus</taxon>
    </lineage>
</organism>
<keyword evidence="2 6" id="KW-0812">Transmembrane</keyword>
<feature type="transmembrane region" description="Helical" evidence="6">
    <location>
        <begin position="244"/>
        <end position="262"/>
    </location>
</feature>
<keyword evidence="4 6" id="KW-0472">Membrane</keyword>
<dbReference type="SUPFAM" id="SSF81324">
    <property type="entry name" value="Voltage-gated potassium channels"/>
    <property type="match status" value="1"/>
</dbReference>
<dbReference type="InterPro" id="IPR027359">
    <property type="entry name" value="Volt_channel_dom_sf"/>
</dbReference>
<feature type="domain" description="Ion transport" evidence="7">
    <location>
        <begin position="62"/>
        <end position="285"/>
    </location>
</feature>
<dbReference type="PRINTS" id="PR01459">
    <property type="entry name" value="KCNQCHANNEL"/>
</dbReference>
<comment type="subcellular location">
    <subcellularLocation>
        <location evidence="1">Membrane</location>
        <topology evidence="1">Multi-pass membrane protein</topology>
    </subcellularLocation>
</comment>
<evidence type="ECO:0000256" key="6">
    <source>
        <dbReference type="SAM" id="Phobius"/>
    </source>
</evidence>
<feature type="transmembrane region" description="Helical" evidence="6">
    <location>
        <begin position="61"/>
        <end position="81"/>
    </location>
</feature>
<feature type="transmembrane region" description="Helical" evidence="6">
    <location>
        <begin position="269"/>
        <end position="297"/>
    </location>
</feature>
<protein>
    <submittedName>
        <fullName evidence="9">Ion_trans domain-containing protein</fullName>
    </submittedName>
</protein>
<dbReference type="Gene3D" id="1.20.120.350">
    <property type="entry name" value="Voltage-gated potassium channels. Chain C"/>
    <property type="match status" value="1"/>
</dbReference>
<dbReference type="PANTHER" id="PTHR47735">
    <property type="entry name" value="POTASSIUM VOLTAGE-GATED CHANNEL SUBFAMILY KQT MEMBER 4"/>
    <property type="match status" value="1"/>
</dbReference>
<evidence type="ECO:0000256" key="1">
    <source>
        <dbReference type="ARBA" id="ARBA00004141"/>
    </source>
</evidence>
<accession>A0A7E4VDL7</accession>
<dbReference type="PANTHER" id="PTHR47735:SF9">
    <property type="entry name" value="POTASSIUM VOLTAGE-GATED CHANNEL SUBFAMILY KQT MEMBER 4-LIKE ISOFORM X1"/>
    <property type="match status" value="1"/>
</dbReference>
<dbReference type="PRINTS" id="PR00169">
    <property type="entry name" value="KCHANNEL"/>
</dbReference>
<keyword evidence="3 6" id="KW-1133">Transmembrane helix</keyword>
<evidence type="ECO:0000313" key="8">
    <source>
        <dbReference type="Proteomes" id="UP000492821"/>
    </source>
</evidence>
<dbReference type="Gene3D" id="1.10.287.70">
    <property type="match status" value="1"/>
</dbReference>
<sequence length="475" mass="54447">MPSSLTQLDRLCDKRPSQYTQVILLDDATSVHENLSYKLRLRHIRATVYNFLERPRGTLSFIYHVVIFMYIVLVHSLSALADSPDHAEWTVTTTHNMEYSLAVYFTAEFLVRLWAIGADAKYAGWKGFLKYMCRFISIVDVLILNVTFFVVFSYHSTFSLAAIEKIRFLQILRLLHIDRQMTTWKMIQEMISRSFEELATVYWLSGLVFLLMAYSAFELEGWAEANAKARNITMEPTFRHYGDAFWFGIVSVLTIGYGDIVPRHWLSKLVLSVLCIFGVILFTAASALVGVGMSLMVENETKQQQQTKVRNLAATLIQTWYRFHLISNRDKFAGIPQFRKFCNNLHYVEERFRTARSLAKQSALRKASKRFSQPFKRQTSLPERDGPNEDSNPNDYHAVVTLLNSAPVIGGLMPDYDLNEGARFRAMGANERPSLPSELPPKPPKLQPVGRLFGRGKAVGLLLRPLQDQFDVFVE</sequence>
<dbReference type="Pfam" id="PF00520">
    <property type="entry name" value="Ion_trans"/>
    <property type="match status" value="1"/>
</dbReference>
<dbReference type="WBParaSite" id="Pan_g19758.t1">
    <property type="protein sequence ID" value="Pan_g19758.t1"/>
    <property type="gene ID" value="Pan_g19758"/>
</dbReference>
<feature type="region of interest" description="Disordered" evidence="5">
    <location>
        <begin position="364"/>
        <end position="395"/>
    </location>
</feature>
<dbReference type="InterPro" id="IPR005821">
    <property type="entry name" value="Ion_trans_dom"/>
</dbReference>
<evidence type="ECO:0000256" key="4">
    <source>
        <dbReference type="ARBA" id="ARBA00023136"/>
    </source>
</evidence>
<evidence type="ECO:0000256" key="5">
    <source>
        <dbReference type="SAM" id="MobiDB-lite"/>
    </source>
</evidence>
<evidence type="ECO:0000256" key="2">
    <source>
        <dbReference type="ARBA" id="ARBA00022692"/>
    </source>
</evidence>
<feature type="transmembrane region" description="Helical" evidence="6">
    <location>
        <begin position="132"/>
        <end position="152"/>
    </location>
</feature>
<dbReference type="Proteomes" id="UP000492821">
    <property type="component" value="Unassembled WGS sequence"/>
</dbReference>
<dbReference type="AlphaFoldDB" id="A0A7E4VDL7"/>
<proteinExistence type="predicted"/>
<evidence type="ECO:0000256" key="3">
    <source>
        <dbReference type="ARBA" id="ARBA00022989"/>
    </source>
</evidence>
<feature type="transmembrane region" description="Helical" evidence="6">
    <location>
        <begin position="198"/>
        <end position="217"/>
    </location>
</feature>
<keyword evidence="8" id="KW-1185">Reference proteome</keyword>
<feature type="transmembrane region" description="Helical" evidence="6">
    <location>
        <begin position="101"/>
        <end position="120"/>
    </location>
</feature>
<reference evidence="9" key="2">
    <citation type="submission" date="2020-10" db="UniProtKB">
        <authorList>
            <consortium name="WormBaseParasite"/>
        </authorList>
    </citation>
    <scope>IDENTIFICATION</scope>
</reference>
<dbReference type="GO" id="GO:0008076">
    <property type="term" value="C:voltage-gated potassium channel complex"/>
    <property type="evidence" value="ECO:0007669"/>
    <property type="project" value="TreeGrafter"/>
</dbReference>